<dbReference type="PRINTS" id="PR01415">
    <property type="entry name" value="ANKYRIN"/>
</dbReference>
<name>A0A3Q0ILN2_DIACI</name>
<evidence type="ECO:0000313" key="4">
    <source>
        <dbReference type="Proteomes" id="UP000079169"/>
    </source>
</evidence>
<evidence type="ECO:0000256" key="3">
    <source>
        <dbReference type="PROSITE-ProRule" id="PRU00023"/>
    </source>
</evidence>
<protein>
    <submittedName>
        <fullName evidence="5">Protein fem-1 homolog CG6966</fullName>
    </submittedName>
</protein>
<dbReference type="GeneID" id="103506182"/>
<dbReference type="InterPro" id="IPR002110">
    <property type="entry name" value="Ankyrin_rpt"/>
</dbReference>
<dbReference type="PROSITE" id="PS50297">
    <property type="entry name" value="ANK_REP_REGION"/>
    <property type="match status" value="5"/>
</dbReference>
<feature type="repeat" description="ANK" evidence="3">
    <location>
        <begin position="119"/>
        <end position="151"/>
    </location>
</feature>
<sequence>MFLNHSVFEAIFKLASNGRFIRLKAFLEARTHEEIQMVTKFKFGGATPLIMACRNGHKEIVEYLVKECKADVEETGAVMFDHETVEGAPPLWCAAAAGHLPIVQFLVEHGAKVNSKTRTNSTPLRAACFDGHFGVVKYLVEHGADFEVSNRHGHTCLMIACYKGHYRIVKYLLSLNADMNRKSSKGNTALHDCAEAGSIEILKLLLSHGARMDVDSYGMTPLLAAAVVGHQHIVEYLIGLNIVSRKEKIDALELLGATFVDRKKDMVSAVELWKRAMDLRYKEGEPPISKPHSPQTIEAYEHAREVYDPESLAEIVADPDGIKNQALLIRERILGPAHPDTIYFLRYRGAMYA</sequence>
<dbReference type="Gene3D" id="1.25.40.20">
    <property type="entry name" value="Ankyrin repeat-containing domain"/>
    <property type="match status" value="2"/>
</dbReference>
<dbReference type="RefSeq" id="XP_026677107.1">
    <property type="nucleotide sequence ID" value="XM_026821306.1"/>
</dbReference>
<feature type="repeat" description="ANK" evidence="3">
    <location>
        <begin position="44"/>
        <end position="66"/>
    </location>
</feature>
<feature type="repeat" description="ANK" evidence="3">
    <location>
        <begin position="86"/>
        <end position="118"/>
    </location>
</feature>
<proteinExistence type="predicted"/>
<gene>
    <name evidence="5" type="primary">LOC103506182</name>
</gene>
<evidence type="ECO:0000256" key="1">
    <source>
        <dbReference type="ARBA" id="ARBA00022737"/>
    </source>
</evidence>
<dbReference type="Pfam" id="PF12796">
    <property type="entry name" value="Ank_2"/>
    <property type="match status" value="1"/>
</dbReference>
<dbReference type="STRING" id="121845.A0A3Q0ILN2"/>
<keyword evidence="1" id="KW-0677">Repeat</keyword>
<dbReference type="PROSITE" id="PS50088">
    <property type="entry name" value="ANK_REPEAT"/>
    <property type="match status" value="5"/>
</dbReference>
<dbReference type="SUPFAM" id="SSF48403">
    <property type="entry name" value="Ankyrin repeat"/>
    <property type="match status" value="1"/>
</dbReference>
<feature type="repeat" description="ANK" evidence="3">
    <location>
        <begin position="185"/>
        <end position="217"/>
    </location>
</feature>
<evidence type="ECO:0000313" key="5">
    <source>
        <dbReference type="RefSeq" id="XP_026677107.1"/>
    </source>
</evidence>
<dbReference type="SMART" id="SM00248">
    <property type="entry name" value="ANK"/>
    <property type="match status" value="6"/>
</dbReference>
<dbReference type="AlphaFoldDB" id="A0A3Q0ILN2"/>
<accession>A0A3Q0ILN2</accession>
<dbReference type="Pfam" id="PF00023">
    <property type="entry name" value="Ank"/>
    <property type="match status" value="3"/>
</dbReference>
<keyword evidence="4" id="KW-1185">Reference proteome</keyword>
<dbReference type="KEGG" id="dci:103506182"/>
<dbReference type="Proteomes" id="UP000079169">
    <property type="component" value="Unplaced"/>
</dbReference>
<keyword evidence="2 3" id="KW-0040">ANK repeat</keyword>
<reference evidence="5" key="1">
    <citation type="submission" date="2025-08" db="UniProtKB">
        <authorList>
            <consortium name="RefSeq"/>
        </authorList>
    </citation>
    <scope>IDENTIFICATION</scope>
</reference>
<dbReference type="PANTHER" id="PTHR24173">
    <property type="entry name" value="ANKYRIN REPEAT CONTAINING"/>
    <property type="match status" value="1"/>
</dbReference>
<dbReference type="PANTHER" id="PTHR24173:SF85">
    <property type="entry name" value="PROTEIN FEM-1 HOMOLOG CG6966"/>
    <property type="match status" value="1"/>
</dbReference>
<dbReference type="PaxDb" id="121845-A0A3Q0ILN2"/>
<feature type="non-terminal residue" evidence="5">
    <location>
        <position position="353"/>
    </location>
</feature>
<organism evidence="4 5">
    <name type="scientific">Diaphorina citri</name>
    <name type="common">Asian citrus psyllid</name>
    <dbReference type="NCBI Taxonomy" id="121845"/>
    <lineage>
        <taxon>Eukaryota</taxon>
        <taxon>Metazoa</taxon>
        <taxon>Ecdysozoa</taxon>
        <taxon>Arthropoda</taxon>
        <taxon>Hexapoda</taxon>
        <taxon>Insecta</taxon>
        <taxon>Pterygota</taxon>
        <taxon>Neoptera</taxon>
        <taxon>Paraneoptera</taxon>
        <taxon>Hemiptera</taxon>
        <taxon>Sternorrhyncha</taxon>
        <taxon>Psylloidea</taxon>
        <taxon>Psyllidae</taxon>
        <taxon>Diaphorininae</taxon>
        <taxon>Diaphorina</taxon>
    </lineage>
</organism>
<evidence type="ECO:0000256" key="2">
    <source>
        <dbReference type="ARBA" id="ARBA00023043"/>
    </source>
</evidence>
<dbReference type="InterPro" id="IPR036770">
    <property type="entry name" value="Ankyrin_rpt-contain_sf"/>
</dbReference>
<feature type="repeat" description="ANK" evidence="3">
    <location>
        <begin position="152"/>
        <end position="184"/>
    </location>
</feature>